<evidence type="ECO:0000313" key="1">
    <source>
        <dbReference type="EMBL" id="PQD93735.1"/>
    </source>
</evidence>
<evidence type="ECO:0000313" key="2">
    <source>
        <dbReference type="Proteomes" id="UP000239663"/>
    </source>
</evidence>
<proteinExistence type="predicted"/>
<reference evidence="1 2" key="1">
    <citation type="submission" date="2017-12" db="EMBL/GenBank/DDBJ databases">
        <title>Taxonomic description and draft genome of Pradoshia cofamensis Gen. nov., sp. nov., a thermotolerant bacillale isolated from anterior gut of earthworm Eisenia fetida.</title>
        <authorList>
            <person name="Saha T."/>
            <person name="Chakraborty R."/>
        </authorList>
    </citation>
    <scope>NUCLEOTIDE SEQUENCE [LARGE SCALE GENOMIC DNA]</scope>
    <source>
        <strain evidence="1 2">EAG3</strain>
    </source>
</reference>
<sequence>MICNDIVKFRIFTIISAHAIMVLTNSKGGEITNQQKPLGGMLIETILTKQKQVIDFVSLQQSRGPLTLKRR</sequence>
<organism evidence="1 2">
    <name type="scientific">Pradoshia eiseniae</name>
    <dbReference type="NCBI Taxonomy" id="2064768"/>
    <lineage>
        <taxon>Bacteria</taxon>
        <taxon>Bacillati</taxon>
        <taxon>Bacillota</taxon>
        <taxon>Bacilli</taxon>
        <taxon>Bacillales</taxon>
        <taxon>Bacillaceae</taxon>
        <taxon>Pradoshia</taxon>
    </lineage>
</organism>
<name>A0A2S7MVF4_9BACI</name>
<keyword evidence="2" id="KW-1185">Reference proteome</keyword>
<comment type="caution">
    <text evidence="1">The sequence shown here is derived from an EMBL/GenBank/DDBJ whole genome shotgun (WGS) entry which is preliminary data.</text>
</comment>
<protein>
    <submittedName>
        <fullName evidence="1">Uncharacterized protein</fullName>
    </submittedName>
</protein>
<dbReference type="AlphaFoldDB" id="A0A2S7MVF4"/>
<accession>A0A2S7MVF4</accession>
<dbReference type="EMBL" id="PKOZ01000024">
    <property type="protein sequence ID" value="PQD93735.1"/>
    <property type="molecule type" value="Genomic_DNA"/>
</dbReference>
<dbReference type="Proteomes" id="UP000239663">
    <property type="component" value="Unassembled WGS sequence"/>
</dbReference>
<gene>
    <name evidence="1" type="ORF">CYL18_18195</name>
</gene>